<dbReference type="PROSITE" id="PS51012">
    <property type="entry name" value="ABC_TM2"/>
    <property type="match status" value="1"/>
</dbReference>
<feature type="transmembrane region" description="Helical" evidence="5">
    <location>
        <begin position="143"/>
        <end position="165"/>
    </location>
</feature>
<dbReference type="InterPro" id="IPR052522">
    <property type="entry name" value="ABC-2_transport_permease"/>
</dbReference>
<keyword evidence="5" id="KW-1003">Cell membrane</keyword>
<protein>
    <recommendedName>
        <fullName evidence="5">Transport permease protein</fullName>
    </recommendedName>
</protein>
<organism evidence="7 8">
    <name type="scientific">Thermohalobaculum xanthum</name>
    <dbReference type="NCBI Taxonomy" id="2753746"/>
    <lineage>
        <taxon>Bacteria</taxon>
        <taxon>Pseudomonadati</taxon>
        <taxon>Pseudomonadota</taxon>
        <taxon>Alphaproteobacteria</taxon>
        <taxon>Rhodobacterales</taxon>
        <taxon>Paracoccaceae</taxon>
        <taxon>Thermohalobaculum</taxon>
    </lineage>
</organism>
<evidence type="ECO:0000256" key="4">
    <source>
        <dbReference type="ARBA" id="ARBA00023136"/>
    </source>
</evidence>
<dbReference type="InterPro" id="IPR013525">
    <property type="entry name" value="ABC2_TM"/>
</dbReference>
<keyword evidence="3 5" id="KW-1133">Transmembrane helix</keyword>
<feature type="transmembrane region" description="Helical" evidence="5">
    <location>
        <begin position="232"/>
        <end position="253"/>
    </location>
</feature>
<feature type="transmembrane region" description="Helical" evidence="5">
    <location>
        <begin position="33"/>
        <end position="53"/>
    </location>
</feature>
<reference evidence="7" key="1">
    <citation type="submission" date="2020-12" db="EMBL/GenBank/DDBJ databases">
        <title>Bacterial taxonomy.</title>
        <authorList>
            <person name="Pan X."/>
        </authorList>
    </citation>
    <scope>NUCLEOTIDE SEQUENCE</scope>
    <source>
        <strain evidence="7">M0105</strain>
    </source>
</reference>
<dbReference type="PANTHER" id="PTHR43332:SF2">
    <property type="entry name" value="INNER MEMBRANE TRANSPORT PERMEASE YADH"/>
    <property type="match status" value="1"/>
</dbReference>
<evidence type="ECO:0000256" key="5">
    <source>
        <dbReference type="RuleBase" id="RU361157"/>
    </source>
</evidence>
<keyword evidence="5" id="KW-0813">Transport</keyword>
<evidence type="ECO:0000259" key="6">
    <source>
        <dbReference type="PROSITE" id="PS51012"/>
    </source>
</evidence>
<evidence type="ECO:0000256" key="2">
    <source>
        <dbReference type="ARBA" id="ARBA00022692"/>
    </source>
</evidence>
<dbReference type="EMBL" id="JAEHHL010000004">
    <property type="protein sequence ID" value="MBK0399215.1"/>
    <property type="molecule type" value="Genomic_DNA"/>
</dbReference>
<feature type="transmembrane region" description="Helical" evidence="5">
    <location>
        <begin position="177"/>
        <end position="196"/>
    </location>
</feature>
<dbReference type="Pfam" id="PF01061">
    <property type="entry name" value="ABC2_membrane"/>
    <property type="match status" value="1"/>
</dbReference>
<dbReference type="InterPro" id="IPR047817">
    <property type="entry name" value="ABC2_TM_bact-type"/>
</dbReference>
<dbReference type="PIRSF" id="PIRSF006648">
    <property type="entry name" value="DrrB"/>
    <property type="match status" value="1"/>
</dbReference>
<dbReference type="GO" id="GO:0140359">
    <property type="term" value="F:ABC-type transporter activity"/>
    <property type="evidence" value="ECO:0007669"/>
    <property type="project" value="InterPro"/>
</dbReference>
<keyword evidence="2 5" id="KW-0812">Transmembrane</keyword>
<feature type="transmembrane region" description="Helical" evidence="5">
    <location>
        <begin position="111"/>
        <end position="137"/>
    </location>
</feature>
<comment type="similarity">
    <text evidence="5">Belongs to the ABC-2 integral membrane protein family.</text>
</comment>
<evidence type="ECO:0000256" key="1">
    <source>
        <dbReference type="ARBA" id="ARBA00004141"/>
    </source>
</evidence>
<feature type="domain" description="ABC transmembrane type-2" evidence="6">
    <location>
        <begin position="27"/>
        <end position="256"/>
    </location>
</feature>
<evidence type="ECO:0000256" key="3">
    <source>
        <dbReference type="ARBA" id="ARBA00022989"/>
    </source>
</evidence>
<gene>
    <name evidence="7" type="ORF">H0I76_08440</name>
</gene>
<dbReference type="Proteomes" id="UP000655420">
    <property type="component" value="Unassembled WGS sequence"/>
</dbReference>
<feature type="transmembrane region" description="Helical" evidence="5">
    <location>
        <begin position="65"/>
        <end position="90"/>
    </location>
</feature>
<keyword evidence="4 5" id="KW-0472">Membrane</keyword>
<dbReference type="PRINTS" id="PR00164">
    <property type="entry name" value="ABC2TRNSPORT"/>
</dbReference>
<comment type="subcellular location">
    <subcellularLocation>
        <location evidence="5">Cell inner membrane</location>
        <topology evidence="5">Multi-pass membrane protein</topology>
    </subcellularLocation>
    <subcellularLocation>
        <location evidence="1">Membrane</location>
        <topology evidence="1">Multi-pass membrane protein</topology>
    </subcellularLocation>
</comment>
<keyword evidence="8" id="KW-1185">Reference proteome</keyword>
<sequence length="261" mass="28176">MGVRRFGAVNWLGLWTLYLREVRRFASVYTQTILAPIATSILFMVVFTLAFAGRRGPVEDVPFEMFLAPGVLMMAVIQNAFANTSSSVLISKVQGNIIDTLMPPLSAGEMLTGYALGGATRGLACALAIGILIFPAVGVGLVAPAWALVFAAQGSLMLALLGLLAGIHSEKFDQMAAITNFVITPLSFLSGTFYSVTVLPEPFLTLSHLNPFFYLIDGFRHGVLGHSDADPWLGFGITTALNAALWWLAWRWLSSGYRLKG</sequence>
<name>A0A8J7SGR9_9RHOB</name>
<proteinExistence type="inferred from homology"/>
<accession>A0A8J7SGR9</accession>
<evidence type="ECO:0000313" key="8">
    <source>
        <dbReference type="Proteomes" id="UP000655420"/>
    </source>
</evidence>
<evidence type="ECO:0000313" key="7">
    <source>
        <dbReference type="EMBL" id="MBK0399215.1"/>
    </source>
</evidence>
<comment type="caution">
    <text evidence="7">The sequence shown here is derived from an EMBL/GenBank/DDBJ whole genome shotgun (WGS) entry which is preliminary data.</text>
</comment>
<dbReference type="PANTHER" id="PTHR43332">
    <property type="entry name" value="INNER MEMBRANE TRANSPORT PERMEASE YADH-RELATED"/>
    <property type="match status" value="1"/>
</dbReference>
<dbReference type="InterPro" id="IPR000412">
    <property type="entry name" value="ABC_2_transport"/>
</dbReference>
<dbReference type="AlphaFoldDB" id="A0A8J7SGR9"/>
<dbReference type="GO" id="GO:0043190">
    <property type="term" value="C:ATP-binding cassette (ABC) transporter complex"/>
    <property type="evidence" value="ECO:0007669"/>
    <property type="project" value="InterPro"/>
</dbReference>